<gene>
    <name evidence="3" type="ORF">JOC77_002371</name>
</gene>
<dbReference type="EC" id="3.2.1.41" evidence="3"/>
<protein>
    <submittedName>
        <fullName evidence="3">Pullulanase</fullName>
        <ecNumber evidence="3">3.2.1.41</ecNumber>
    </submittedName>
</protein>
<name>A0ABS2QIT7_9BACI</name>
<dbReference type="NCBIfam" id="TIGR02104">
    <property type="entry name" value="pulA_typeI"/>
    <property type="match status" value="1"/>
</dbReference>
<dbReference type="GO" id="GO:0051060">
    <property type="term" value="F:pullulanase activity"/>
    <property type="evidence" value="ECO:0007669"/>
    <property type="project" value="UniProtKB-EC"/>
</dbReference>
<dbReference type="Gene3D" id="3.20.20.80">
    <property type="entry name" value="Glycosidases"/>
    <property type="match status" value="1"/>
</dbReference>
<organism evidence="3 4">
    <name type="scientific">Peribacillus deserti</name>
    <dbReference type="NCBI Taxonomy" id="673318"/>
    <lineage>
        <taxon>Bacteria</taxon>
        <taxon>Bacillati</taxon>
        <taxon>Bacillota</taxon>
        <taxon>Bacilli</taxon>
        <taxon>Bacillales</taxon>
        <taxon>Bacillaceae</taxon>
        <taxon>Peribacillus</taxon>
    </lineage>
</organism>
<dbReference type="EMBL" id="JAFBFI010000009">
    <property type="protein sequence ID" value="MBM7692940.1"/>
    <property type="molecule type" value="Genomic_DNA"/>
</dbReference>
<dbReference type="Pfam" id="PF00128">
    <property type="entry name" value="Alpha-amylase"/>
    <property type="match status" value="1"/>
</dbReference>
<dbReference type="Pfam" id="PF21653">
    <property type="entry name" value="pulA_all-beta"/>
    <property type="match status" value="1"/>
</dbReference>
<dbReference type="SUPFAM" id="SSF81296">
    <property type="entry name" value="E set domains"/>
    <property type="match status" value="1"/>
</dbReference>
<dbReference type="InterPro" id="IPR011840">
    <property type="entry name" value="PulA_typeI"/>
</dbReference>
<dbReference type="InterPro" id="IPR013783">
    <property type="entry name" value="Ig-like_fold"/>
</dbReference>
<evidence type="ECO:0000313" key="4">
    <source>
        <dbReference type="Proteomes" id="UP000823486"/>
    </source>
</evidence>
<reference evidence="3 4" key="1">
    <citation type="submission" date="2021-01" db="EMBL/GenBank/DDBJ databases">
        <title>Genomic Encyclopedia of Type Strains, Phase IV (KMG-IV): sequencing the most valuable type-strain genomes for metagenomic binning, comparative biology and taxonomic classification.</title>
        <authorList>
            <person name="Goeker M."/>
        </authorList>
    </citation>
    <scope>NUCLEOTIDE SEQUENCE [LARGE SCALE GENOMIC DNA]</scope>
    <source>
        <strain evidence="3 4">DSM 105482</strain>
    </source>
</reference>
<accession>A0ABS2QIT7</accession>
<dbReference type="InterPro" id="IPR017853">
    <property type="entry name" value="GH"/>
</dbReference>
<comment type="caution">
    <text evidence="3">The sequence shown here is derived from an EMBL/GenBank/DDBJ whole genome shotgun (WGS) entry which is preliminary data.</text>
</comment>
<dbReference type="CDD" id="cd11341">
    <property type="entry name" value="AmyAc_Pullulanase_LD-like"/>
    <property type="match status" value="1"/>
</dbReference>
<dbReference type="InterPro" id="IPR006047">
    <property type="entry name" value="GH13_cat_dom"/>
</dbReference>
<keyword evidence="3" id="KW-0326">Glycosidase</keyword>
<dbReference type="SUPFAM" id="SSF51445">
    <property type="entry name" value="(Trans)glycosidases"/>
    <property type="match status" value="1"/>
</dbReference>
<dbReference type="InterPro" id="IPR013780">
    <property type="entry name" value="Glyco_hydro_b"/>
</dbReference>
<keyword evidence="3" id="KW-0378">Hydrolase</keyword>
<feature type="domain" description="Glycosyl hydrolase family 13 catalytic" evidence="2">
    <location>
        <begin position="254"/>
        <end position="618"/>
    </location>
</feature>
<dbReference type="CDD" id="cd02860">
    <property type="entry name" value="E_set_Pullulanase"/>
    <property type="match status" value="1"/>
</dbReference>
<dbReference type="Pfam" id="PF17999">
    <property type="entry name" value="PulA_N1"/>
    <property type="match status" value="1"/>
</dbReference>
<evidence type="ECO:0000256" key="1">
    <source>
        <dbReference type="ARBA" id="ARBA00008061"/>
    </source>
</evidence>
<dbReference type="InterPro" id="IPR040697">
    <property type="entry name" value="PulA_N1"/>
</dbReference>
<dbReference type="Gene3D" id="2.60.40.1180">
    <property type="entry name" value="Golgi alpha-mannosidase II"/>
    <property type="match status" value="1"/>
</dbReference>
<dbReference type="Proteomes" id="UP000823486">
    <property type="component" value="Unassembled WGS sequence"/>
</dbReference>
<dbReference type="RefSeq" id="WP_204543314.1">
    <property type="nucleotide sequence ID" value="NZ_JAFBFI010000009.1"/>
</dbReference>
<dbReference type="InterPro" id="IPR014756">
    <property type="entry name" value="Ig_E-set"/>
</dbReference>
<proteinExistence type="inferred from homology"/>
<dbReference type="Pfam" id="PF02922">
    <property type="entry name" value="CBM_48"/>
    <property type="match status" value="1"/>
</dbReference>
<comment type="similarity">
    <text evidence="1">Belongs to the glycosyl hydrolase 13 family.</text>
</comment>
<dbReference type="InterPro" id="IPR004193">
    <property type="entry name" value="Glyco_hydro_13_N"/>
</dbReference>
<dbReference type="Gene3D" id="2.60.40.10">
    <property type="entry name" value="Immunoglobulins"/>
    <property type="match status" value="1"/>
</dbReference>
<dbReference type="SMART" id="SM00642">
    <property type="entry name" value="Aamy"/>
    <property type="match status" value="1"/>
</dbReference>
<dbReference type="InterPro" id="IPR049117">
    <property type="entry name" value="pulA_all-beta"/>
</dbReference>
<evidence type="ECO:0000259" key="2">
    <source>
        <dbReference type="SMART" id="SM00642"/>
    </source>
</evidence>
<dbReference type="PANTHER" id="PTHR43002">
    <property type="entry name" value="GLYCOGEN DEBRANCHING ENZYME"/>
    <property type="match status" value="1"/>
</dbReference>
<evidence type="ECO:0000313" key="3">
    <source>
        <dbReference type="EMBL" id="MBM7692940.1"/>
    </source>
</evidence>
<dbReference type="Gene3D" id="2.60.40.2320">
    <property type="match status" value="1"/>
</dbReference>
<keyword evidence="4" id="KW-1185">Reference proteome</keyword>
<sequence length="726" mass="82618">MEDLRRPFLAYLDTMKVITVLLPYSYNNGEADRFSIKSKDIMLSHLEIKEIIPLPNNKKYICETSEAVSFDQSYVIEDGNGSQTDLQIGAVIRTREFDDLFYYSGNDLGISFSKEKTRFKLWAPTAAVVKVKLYLPAGTSAGTYSCTRQERGIWSAEVPGNLEGIHYIYEICVNKKWVEAVDPYAVSVSLNGKRGVVVDLAKTNIEWPKIPPLHSPTDAIIYEAHIRDFSIHPESGITRKGKYVGFVEEGTVSSDGSSTGIDYLQELGITHVELQPVNDFEGVNETDPLKEYNWGYNPLHFNAPEGSYSTNPKNPYSRIQELKNLIASLQQKNIRVIIDVVYNHVYERETSHFEKIVPGYYFRHDQFGIPSNGTGVGNDFASERRMARKYILDSVKYWLSEYHVNGFRFDLMGILDIDTMNEVRQIADTFDRTCVILGEGWDLNTPLPQEKKSILKNAHKLPRIAHFNDWFRDTIKGSTFNLFDRGFILGSTQKMDAVKQVVTGSISLEPQVPGLFQQPFQTINYIESHDNHTLWDKLSLCSPDEGDGVRESRHRLGTSIVLLSQGIPFLHSGQEFFRTKENIENSYNSPDQINWLDWKRKSLYNSNVAYVKGLIKIRKEHAAFRFNDAELIKRHIRLIFQDEHTAAFLLEGVGQFGPWKNIAVTFYNGEHEKDIVLDTGLTGQWKLLCDGTRAGLESMNCSEALSFKMAPLSANVWVQEENPSSS</sequence>